<dbReference type="EMBL" id="QWIK01001247">
    <property type="protein sequence ID" value="RMX96247.1"/>
    <property type="molecule type" value="Genomic_DNA"/>
</dbReference>
<dbReference type="GO" id="GO:0015031">
    <property type="term" value="P:protein transport"/>
    <property type="evidence" value="ECO:0007669"/>
    <property type="project" value="UniProtKB-KW"/>
</dbReference>
<keyword evidence="3 10" id="KW-0812">Transmembrane</keyword>
<evidence type="ECO:0000256" key="1">
    <source>
        <dbReference type="ARBA" id="ARBA00022448"/>
    </source>
</evidence>
<feature type="region of interest" description="Disordered" evidence="11">
    <location>
        <begin position="505"/>
        <end position="562"/>
    </location>
</feature>
<feature type="compositionally biased region" description="Polar residues" evidence="11">
    <location>
        <begin position="551"/>
        <end position="562"/>
    </location>
</feature>
<feature type="transmembrane region" description="Helical" evidence="10">
    <location>
        <begin position="474"/>
        <end position="494"/>
    </location>
</feature>
<comment type="caution">
    <text evidence="12">The sequence shown here is derived from an EMBL/GenBank/DDBJ whole genome shotgun (WGS) entry which is preliminary data.</text>
</comment>
<evidence type="ECO:0000256" key="2">
    <source>
        <dbReference type="ARBA" id="ARBA00022574"/>
    </source>
</evidence>
<dbReference type="GO" id="GO:0000139">
    <property type="term" value="C:Golgi membrane"/>
    <property type="evidence" value="ECO:0007669"/>
    <property type="project" value="UniProtKB-SubCell"/>
</dbReference>
<evidence type="ECO:0000256" key="6">
    <source>
        <dbReference type="ARBA" id="ARBA00022892"/>
    </source>
</evidence>
<evidence type="ECO:0000256" key="10">
    <source>
        <dbReference type="RuleBase" id="RU369019"/>
    </source>
</evidence>
<evidence type="ECO:0000256" key="11">
    <source>
        <dbReference type="SAM" id="MobiDB-lite"/>
    </source>
</evidence>
<evidence type="ECO:0000256" key="7">
    <source>
        <dbReference type="ARBA" id="ARBA00022927"/>
    </source>
</evidence>
<keyword evidence="6" id="KW-0931">ER-Golgi transport</keyword>
<name>A0A3M6XZQ4_HORWE</name>
<dbReference type="InterPro" id="IPR045260">
    <property type="entry name" value="Sec12-like"/>
</dbReference>
<evidence type="ECO:0000313" key="13">
    <source>
        <dbReference type="Proteomes" id="UP000282582"/>
    </source>
</evidence>
<reference evidence="12 13" key="1">
    <citation type="journal article" date="2018" name="BMC Genomics">
        <title>Genomic evidence for intraspecific hybridization in a clonal and extremely halotolerant yeast.</title>
        <authorList>
            <person name="Gostincar C."/>
            <person name="Stajich J.E."/>
            <person name="Zupancic J."/>
            <person name="Zalar P."/>
            <person name="Gunde-Cimerman N."/>
        </authorList>
    </citation>
    <scope>NUCLEOTIDE SEQUENCE [LARGE SCALE GENOMIC DNA]</scope>
    <source>
        <strain evidence="12 13">EXF-6654</strain>
    </source>
</reference>
<dbReference type="PANTHER" id="PTHR23284">
    <property type="entry name" value="PROLACTIN REGULATORY ELEMENT BINDING PROTEIN"/>
    <property type="match status" value="1"/>
</dbReference>
<dbReference type="PANTHER" id="PTHR23284:SF0">
    <property type="entry name" value="PROLACTIN REGULATORY ELEMENT-BINDING PROTEIN"/>
    <property type="match status" value="1"/>
</dbReference>
<gene>
    <name evidence="12" type="ORF">D0868_11284</name>
</gene>
<comment type="similarity">
    <text evidence="10">Belongs to the WD repeat SEC12 family.</text>
</comment>
<evidence type="ECO:0000256" key="5">
    <source>
        <dbReference type="ARBA" id="ARBA00022824"/>
    </source>
</evidence>
<organism evidence="12 13">
    <name type="scientific">Hortaea werneckii</name>
    <name type="common">Black yeast</name>
    <name type="synonym">Cladosporium werneckii</name>
    <dbReference type="NCBI Taxonomy" id="91943"/>
    <lineage>
        <taxon>Eukaryota</taxon>
        <taxon>Fungi</taxon>
        <taxon>Dikarya</taxon>
        <taxon>Ascomycota</taxon>
        <taxon>Pezizomycotina</taxon>
        <taxon>Dothideomycetes</taxon>
        <taxon>Dothideomycetidae</taxon>
        <taxon>Mycosphaerellales</taxon>
        <taxon>Teratosphaeriaceae</taxon>
        <taxon>Hortaea</taxon>
    </lineage>
</organism>
<keyword evidence="7 10" id="KW-0653">Protein transport</keyword>
<keyword evidence="1 10" id="KW-0813">Transport</keyword>
<dbReference type="InterPro" id="IPR015943">
    <property type="entry name" value="WD40/YVTN_repeat-like_dom_sf"/>
</dbReference>
<proteinExistence type="inferred from homology"/>
<dbReference type="Gene3D" id="2.130.10.10">
    <property type="entry name" value="YVTN repeat-like/Quinoprotein amine dehydrogenase"/>
    <property type="match status" value="1"/>
</dbReference>
<keyword evidence="9 10" id="KW-0472">Membrane</keyword>
<dbReference type="AlphaFoldDB" id="A0A3M6XZQ4"/>
<evidence type="ECO:0000256" key="8">
    <source>
        <dbReference type="ARBA" id="ARBA00022989"/>
    </source>
</evidence>
<dbReference type="GO" id="GO:0005789">
    <property type="term" value="C:endoplasmic reticulum membrane"/>
    <property type="evidence" value="ECO:0007669"/>
    <property type="project" value="UniProtKB-SubCell"/>
</dbReference>
<keyword evidence="5 10" id="KW-0256">Endoplasmic reticulum</keyword>
<keyword evidence="4 10" id="KW-0677">Repeat</keyword>
<comment type="subcellular location">
    <subcellularLocation>
        <location evidence="10">Endoplasmic reticulum membrane</location>
        <topology evidence="10">Single-pass type II membrane protein</topology>
    </subcellularLocation>
    <subcellularLocation>
        <location evidence="10">Golgi apparatus membrane</location>
        <topology evidence="10">Single-pass type II membrane protein</topology>
    </subcellularLocation>
</comment>
<evidence type="ECO:0000313" key="12">
    <source>
        <dbReference type="EMBL" id="RMX96247.1"/>
    </source>
</evidence>
<evidence type="ECO:0000256" key="3">
    <source>
        <dbReference type="ARBA" id="ARBA00022692"/>
    </source>
</evidence>
<feature type="compositionally biased region" description="Polar residues" evidence="11">
    <location>
        <begin position="505"/>
        <end position="539"/>
    </location>
</feature>
<keyword evidence="2 10" id="KW-0853">WD repeat</keyword>
<evidence type="ECO:0000256" key="9">
    <source>
        <dbReference type="ARBA" id="ARBA00023136"/>
    </source>
</evidence>
<evidence type="ECO:0000256" key="4">
    <source>
        <dbReference type="ARBA" id="ARBA00022737"/>
    </source>
</evidence>
<dbReference type="GO" id="GO:0005085">
    <property type="term" value="F:guanyl-nucleotide exchange factor activity"/>
    <property type="evidence" value="ECO:0007669"/>
    <property type="project" value="InterPro"/>
</dbReference>
<comment type="function">
    <text evidence="10">Guanine nucleotide-exchange factor (GEF) required for the formation or budding of transport vesicles from the ER.</text>
</comment>
<accession>A0A3M6XZQ4</accession>
<sequence length="660" mass="73016">MVYKPTSNVSFAKTSLPYPIFSADWDPYNRGYLVVGGGGGESKTGVPNQIVCHHVSNDPWTVLDTSNRATITTAAEIQLSRDEDSVQSLGNLATKDGLITFAGINSSQAQQNAGVNEHLRSFDVKYPPRKKQKTERADDNEQGEILLIGQRSLFKPSSATKKETYQRLLRLSPAKKRDSGSKRLGAVATGMAEENEVIVFNATNATPDKEDIVTRIQLPQGTVANDLDIIEPRASEFSMVYCSDSDIYEQSYEYDFSTKKVEKTPNGPRRVYQSAILSPAEKSSARSKFRCVRFLNSENVVAIVNRPFRQGCELRVSHLYPTGPAAQLLQFDLPRRMKQAVSMDVCALDPDMRGNQQFVIAIAGSDVSIEIYTTNYMQKSGTFTPFKKYLTLRDVHEHQMTKICFSPFHPPQRASEGEKGEAHNGSGSPGPQYIRLASVTYGNTVVVDTFPLQPLEPKKKNSRYVLSHPGDEKFYTAAYIFLISAIVVIAAYLIQGFVTGFTQKGTVESSSGPSQRMRNPRSQQASGVSASKEQPTVNAPDSVESDKPSNMPGQSKLQQLLSQHDPSSKQALVVREEADSTEGHSTLSVRMHADKDNYLEKDVHAKYWTELTSEQQTIWKERLIRAGEWAEGQGEKVLIGILFSEYAGLVGQAARGALNQ</sequence>
<protein>
    <recommendedName>
        <fullName evidence="10">Guanine nucleotide-exchange factor SEC12</fullName>
    </recommendedName>
</protein>
<dbReference type="Proteomes" id="UP000282582">
    <property type="component" value="Unassembled WGS sequence"/>
</dbReference>
<dbReference type="GO" id="GO:0006888">
    <property type="term" value="P:endoplasmic reticulum to Golgi vesicle-mediated transport"/>
    <property type="evidence" value="ECO:0007669"/>
    <property type="project" value="UniProtKB-UniRule"/>
</dbReference>
<dbReference type="GO" id="GO:0003400">
    <property type="term" value="P:regulation of COPII vesicle coating"/>
    <property type="evidence" value="ECO:0007669"/>
    <property type="project" value="UniProtKB-UniRule"/>
</dbReference>
<keyword evidence="8 10" id="KW-1133">Transmembrane helix</keyword>